<feature type="signal peptide" evidence="1">
    <location>
        <begin position="1"/>
        <end position="15"/>
    </location>
</feature>
<keyword evidence="3" id="KW-1185">Reference proteome</keyword>
<dbReference type="AlphaFoldDB" id="A0AAD1XTP2"/>
<evidence type="ECO:0000313" key="2">
    <source>
        <dbReference type="EMBL" id="CAI2379153.1"/>
    </source>
</evidence>
<organism evidence="2 3">
    <name type="scientific">Euplotes crassus</name>
    <dbReference type="NCBI Taxonomy" id="5936"/>
    <lineage>
        <taxon>Eukaryota</taxon>
        <taxon>Sar</taxon>
        <taxon>Alveolata</taxon>
        <taxon>Ciliophora</taxon>
        <taxon>Intramacronucleata</taxon>
        <taxon>Spirotrichea</taxon>
        <taxon>Hypotrichia</taxon>
        <taxon>Euplotida</taxon>
        <taxon>Euplotidae</taxon>
        <taxon>Moneuplotes</taxon>
    </lineage>
</organism>
<dbReference type="Proteomes" id="UP001295684">
    <property type="component" value="Unassembled WGS sequence"/>
</dbReference>
<evidence type="ECO:0000256" key="1">
    <source>
        <dbReference type="SAM" id="SignalP"/>
    </source>
</evidence>
<comment type="caution">
    <text evidence="2">The sequence shown here is derived from an EMBL/GenBank/DDBJ whole genome shotgun (WGS) entry which is preliminary data.</text>
</comment>
<proteinExistence type="predicted"/>
<feature type="chain" id="PRO_5042209636" evidence="1">
    <location>
        <begin position="16"/>
        <end position="103"/>
    </location>
</feature>
<reference evidence="2" key="1">
    <citation type="submission" date="2023-07" db="EMBL/GenBank/DDBJ databases">
        <authorList>
            <consortium name="AG Swart"/>
            <person name="Singh M."/>
            <person name="Singh A."/>
            <person name="Seah K."/>
            <person name="Emmerich C."/>
        </authorList>
    </citation>
    <scope>NUCLEOTIDE SEQUENCE</scope>
    <source>
        <strain evidence="2">DP1</strain>
    </source>
</reference>
<protein>
    <submittedName>
        <fullName evidence="2">Uncharacterized protein</fullName>
    </submittedName>
</protein>
<accession>A0AAD1XTP2</accession>
<gene>
    <name evidence="2" type="ORF">ECRASSUSDP1_LOCUS20562</name>
</gene>
<keyword evidence="1" id="KW-0732">Signal</keyword>
<name>A0AAD1XTP2_EUPCR</name>
<sequence>MNMWKCCKLCLRLELRLLVRMWKSGSDCGWVITHLYISKRVIAVFNWDRHVRSLIITLHFDNDGLHFFLHDKTILQKFLCEMSKFDTSNILVVVLRALKIVFA</sequence>
<dbReference type="EMBL" id="CAMPGE010020976">
    <property type="protein sequence ID" value="CAI2379153.1"/>
    <property type="molecule type" value="Genomic_DNA"/>
</dbReference>
<evidence type="ECO:0000313" key="3">
    <source>
        <dbReference type="Proteomes" id="UP001295684"/>
    </source>
</evidence>